<dbReference type="AlphaFoldDB" id="A0A1H3D7B4"/>
<sequence length="139" mass="14584">MADHDTRFSLPGVDDPPSTEAGVILMGLDAERLLAGLGLAMLADDPALVTLAVDRVRHGAMTQFTAAGLVETGAARWLALRPALAETGIPSTTNGSLRRSWEHTLRVVTGVHPGLGPGSAAYLTACWFRRDEVDALAAP</sequence>
<dbReference type="OrthoDB" id="4248278at2"/>
<dbReference type="EMBL" id="FNON01000003">
    <property type="protein sequence ID" value="SDX62412.1"/>
    <property type="molecule type" value="Genomic_DNA"/>
</dbReference>
<reference evidence="1 2" key="1">
    <citation type="submission" date="2016-10" db="EMBL/GenBank/DDBJ databases">
        <authorList>
            <person name="de Groot N.N."/>
        </authorList>
    </citation>
    <scope>NUCLEOTIDE SEQUENCE [LARGE SCALE GENOMIC DNA]</scope>
    <source>
        <strain evidence="1 2">CPCC 202699</strain>
    </source>
</reference>
<evidence type="ECO:0000313" key="2">
    <source>
        <dbReference type="Proteomes" id="UP000199515"/>
    </source>
</evidence>
<organism evidence="1 2">
    <name type="scientific">Amycolatopsis xylanica</name>
    <dbReference type="NCBI Taxonomy" id="589385"/>
    <lineage>
        <taxon>Bacteria</taxon>
        <taxon>Bacillati</taxon>
        <taxon>Actinomycetota</taxon>
        <taxon>Actinomycetes</taxon>
        <taxon>Pseudonocardiales</taxon>
        <taxon>Pseudonocardiaceae</taxon>
        <taxon>Amycolatopsis</taxon>
    </lineage>
</organism>
<dbReference type="RefSeq" id="WP_091289386.1">
    <property type="nucleotide sequence ID" value="NZ_FNON01000003.1"/>
</dbReference>
<dbReference type="Pfam" id="PF19685">
    <property type="entry name" value="DUF6187"/>
    <property type="match status" value="1"/>
</dbReference>
<dbReference type="Proteomes" id="UP000199515">
    <property type="component" value="Unassembled WGS sequence"/>
</dbReference>
<name>A0A1H3D7B4_9PSEU</name>
<protein>
    <submittedName>
        <fullName evidence="1">Uncharacterized protein</fullName>
    </submittedName>
</protein>
<keyword evidence="2" id="KW-1185">Reference proteome</keyword>
<dbReference type="InterPro" id="IPR046178">
    <property type="entry name" value="DUF6187"/>
</dbReference>
<evidence type="ECO:0000313" key="1">
    <source>
        <dbReference type="EMBL" id="SDX62412.1"/>
    </source>
</evidence>
<proteinExistence type="predicted"/>
<accession>A0A1H3D7B4</accession>
<gene>
    <name evidence="1" type="ORF">SAMN05421504_103290</name>
</gene>
<dbReference type="STRING" id="589385.SAMN05421504_103290"/>